<dbReference type="Gene3D" id="2.20.200.10">
    <property type="entry name" value="Outer membrane efflux proteins (OEP)"/>
    <property type="match status" value="1"/>
</dbReference>
<dbReference type="OrthoDB" id="9770517at2"/>
<feature type="coiled-coil region" evidence="4">
    <location>
        <begin position="63"/>
        <end position="90"/>
    </location>
</feature>
<keyword evidence="3" id="KW-0449">Lipoprotein</keyword>
<gene>
    <name evidence="5" type="ORF">CLR69_07935</name>
</gene>
<dbReference type="Pfam" id="PF02321">
    <property type="entry name" value="OEP"/>
    <property type="match status" value="2"/>
</dbReference>
<evidence type="ECO:0000256" key="4">
    <source>
        <dbReference type="SAM" id="Coils"/>
    </source>
</evidence>
<dbReference type="SUPFAM" id="SSF56954">
    <property type="entry name" value="Outer membrane efflux proteins (OEP)"/>
    <property type="match status" value="1"/>
</dbReference>
<keyword evidence="3" id="KW-0812">Transmembrane</keyword>
<keyword evidence="3" id="KW-0564">Palmitate</keyword>
<organism evidence="5 6">
    <name type="scientific">Pectobacterium zantedeschiae</name>
    <dbReference type="NCBI Taxonomy" id="2034769"/>
    <lineage>
        <taxon>Bacteria</taxon>
        <taxon>Pseudomonadati</taxon>
        <taxon>Pseudomonadota</taxon>
        <taxon>Gammaproteobacteria</taxon>
        <taxon>Enterobacterales</taxon>
        <taxon>Pectobacteriaceae</taxon>
        <taxon>Pectobacterium</taxon>
    </lineage>
</organism>
<sequence length="473" mass="50616">MYNLKWMAFMLPWLLSGCLSLDPHYQRPMSPVSKSWPQGAAYGAGQKATTSAGDIPWREVIVNEKLRQVIELALSDNRDLRKAIADVEAARAQYGIQRADTLPTINAGMDGSRGRALTSSTPGSANTTAMTQTYSASLANSAYTLDLFGKVHSLSTAALETYLSTAEAEKRVRLTLIADTASAYVTLAKARSDVALSQHTLQSAQASLAVTQERQRNGVASGVDVAQAETVYQQARADVASNTTSVAQYINALNLLVGQTVNDTLLPENLDALAHAVKPVEAGIDSTVLLQRPDVQEAEHTLKSANANIGAARAAFFPSVTLTASGGVSSTALSSLFSQGMGVWSFAPSISLPLFDGGANRASLAYAEAQKKGYIASYEKAIQSAFKEVADALARKGTLEEQRAALWDYVAAAQRSYRLADSRYREGVDTYLNMLEAQRTLYSAQKDLIAVEQTRLNNLITLYNALGGGVATL</sequence>
<name>A0A9X8JM35_9GAMM</name>
<reference evidence="5 6" key="1">
    <citation type="journal article" date="2018" name="Syst. Appl. Microbiol.">
        <title>Pectobacterium zantedeschiae sp. nov. a new species of a soft rot pathogen isolated from Calla lily (Zantedeschia spp.).</title>
        <authorList>
            <person name="Waleron M."/>
            <person name="Misztak A."/>
            <person name="Waleron M."/>
            <person name="Franczuk M."/>
            <person name="Jonca J."/>
            <person name="Wielgomas B."/>
            <person name="Mikicinski A."/>
            <person name="Popovic T."/>
            <person name="Waleron K."/>
        </authorList>
    </citation>
    <scope>NUCLEOTIDE SEQUENCE [LARGE SCALE GENOMIC DNA]</scope>
    <source>
        <strain evidence="5 6">9M</strain>
    </source>
</reference>
<dbReference type="PANTHER" id="PTHR30203">
    <property type="entry name" value="OUTER MEMBRANE CATION EFFLUX PROTEIN"/>
    <property type="match status" value="1"/>
</dbReference>
<dbReference type="InterPro" id="IPR010131">
    <property type="entry name" value="MdtP/NodT-like"/>
</dbReference>
<dbReference type="GO" id="GO:0009279">
    <property type="term" value="C:cell outer membrane"/>
    <property type="evidence" value="ECO:0007669"/>
    <property type="project" value="UniProtKB-SubCell"/>
</dbReference>
<dbReference type="InterPro" id="IPR003423">
    <property type="entry name" value="OMP_efflux"/>
</dbReference>
<proteinExistence type="inferred from homology"/>
<keyword evidence="6" id="KW-1185">Reference proteome</keyword>
<comment type="subcellular location">
    <subcellularLocation>
        <location evidence="1 3">Cell outer membrane</location>
        <topology evidence="1 3">Lipid-anchor</topology>
    </subcellularLocation>
</comment>
<evidence type="ECO:0000313" key="6">
    <source>
        <dbReference type="Proteomes" id="UP001138460"/>
    </source>
</evidence>
<dbReference type="AlphaFoldDB" id="A0A9X8JM35"/>
<dbReference type="Gene3D" id="1.20.1600.10">
    <property type="entry name" value="Outer membrane efflux proteins (OEP)"/>
    <property type="match status" value="1"/>
</dbReference>
<evidence type="ECO:0000256" key="1">
    <source>
        <dbReference type="ARBA" id="ARBA00004459"/>
    </source>
</evidence>
<comment type="caution">
    <text evidence="5">The sequence shown here is derived from an EMBL/GenBank/DDBJ whole genome shotgun (WGS) entry which is preliminary data.</text>
</comment>
<comment type="similarity">
    <text evidence="2 3">Belongs to the outer membrane factor (OMF) (TC 1.B.17) family.</text>
</comment>
<keyword evidence="3" id="KW-0472">Membrane</keyword>
<dbReference type="PROSITE" id="PS51257">
    <property type="entry name" value="PROKAR_LIPOPROTEIN"/>
    <property type="match status" value="1"/>
</dbReference>
<dbReference type="NCBIfam" id="TIGR01845">
    <property type="entry name" value="outer_NodT"/>
    <property type="match status" value="1"/>
</dbReference>
<evidence type="ECO:0000256" key="2">
    <source>
        <dbReference type="ARBA" id="ARBA00007613"/>
    </source>
</evidence>
<accession>A0A9X8JM35</accession>
<evidence type="ECO:0000313" key="5">
    <source>
        <dbReference type="EMBL" id="RYC46231.1"/>
    </source>
</evidence>
<keyword evidence="4" id="KW-0175">Coiled coil</keyword>
<evidence type="ECO:0000256" key="3">
    <source>
        <dbReference type="RuleBase" id="RU362097"/>
    </source>
</evidence>
<dbReference type="Proteomes" id="UP001138460">
    <property type="component" value="Unassembled WGS sequence"/>
</dbReference>
<dbReference type="EMBL" id="NWTM01000001">
    <property type="protein sequence ID" value="RYC46231.1"/>
    <property type="molecule type" value="Genomic_DNA"/>
</dbReference>
<dbReference type="PANTHER" id="PTHR30203:SF32">
    <property type="entry name" value="CATION EFFLUX SYSTEM PROTEIN CUSC"/>
    <property type="match status" value="1"/>
</dbReference>
<dbReference type="GO" id="GO:0015562">
    <property type="term" value="F:efflux transmembrane transporter activity"/>
    <property type="evidence" value="ECO:0007669"/>
    <property type="project" value="InterPro"/>
</dbReference>
<protein>
    <submittedName>
        <fullName evidence="5">Efflux transporter outer membrane subunit</fullName>
    </submittedName>
</protein>
<keyword evidence="3" id="KW-1134">Transmembrane beta strand</keyword>